<dbReference type="EMBL" id="JAMKFB020000003">
    <property type="protein sequence ID" value="KAL0199140.1"/>
    <property type="molecule type" value="Genomic_DNA"/>
</dbReference>
<name>A0ABD0RKS2_CIRMR</name>
<evidence type="ECO:0000313" key="2">
    <source>
        <dbReference type="Proteomes" id="UP001529510"/>
    </source>
</evidence>
<organism evidence="1 2">
    <name type="scientific">Cirrhinus mrigala</name>
    <name type="common">Mrigala</name>
    <dbReference type="NCBI Taxonomy" id="683832"/>
    <lineage>
        <taxon>Eukaryota</taxon>
        <taxon>Metazoa</taxon>
        <taxon>Chordata</taxon>
        <taxon>Craniata</taxon>
        <taxon>Vertebrata</taxon>
        <taxon>Euteleostomi</taxon>
        <taxon>Actinopterygii</taxon>
        <taxon>Neopterygii</taxon>
        <taxon>Teleostei</taxon>
        <taxon>Ostariophysi</taxon>
        <taxon>Cypriniformes</taxon>
        <taxon>Cyprinidae</taxon>
        <taxon>Labeoninae</taxon>
        <taxon>Labeonini</taxon>
        <taxon>Cirrhinus</taxon>
    </lineage>
</organism>
<keyword evidence="2" id="KW-1185">Reference proteome</keyword>
<dbReference type="InterPro" id="IPR043502">
    <property type="entry name" value="DNA/RNA_pol_sf"/>
</dbReference>
<sequence length="210" mass="23445">SWPFFSLSTRWRQRSIYGIGSSEPSGSSSGGMERVFSAPVDPRDCNQGLQASVHCKTPSFQRGYSICSKRGFSLGVRGGNILPPREKSYKTSSSGGNSEGLLLPLFSNSKERWGFAPDTGTPCSKQALKEVQIQDAHIRRGDWFSTVDLKDAYFHISVYPAHRKYLRFSFQNEVLAPRAFSRCIEAALSPLRHKGLRISAYLDDYLICAH</sequence>
<evidence type="ECO:0000313" key="1">
    <source>
        <dbReference type="EMBL" id="KAL0199140.1"/>
    </source>
</evidence>
<proteinExistence type="predicted"/>
<dbReference type="Gene3D" id="3.30.70.270">
    <property type="match status" value="1"/>
</dbReference>
<dbReference type="PANTHER" id="PTHR33050">
    <property type="entry name" value="REVERSE TRANSCRIPTASE DOMAIN-CONTAINING PROTEIN"/>
    <property type="match status" value="1"/>
</dbReference>
<dbReference type="AlphaFoldDB" id="A0ABD0RKS2"/>
<dbReference type="InterPro" id="IPR043128">
    <property type="entry name" value="Rev_trsase/Diguanyl_cyclase"/>
</dbReference>
<reference evidence="1 2" key="1">
    <citation type="submission" date="2024-05" db="EMBL/GenBank/DDBJ databases">
        <title>Genome sequencing and assembly of Indian major carp, Cirrhinus mrigala (Hamilton, 1822).</title>
        <authorList>
            <person name="Mohindra V."/>
            <person name="Chowdhury L.M."/>
            <person name="Lal K."/>
            <person name="Jena J.K."/>
        </authorList>
    </citation>
    <scope>NUCLEOTIDE SEQUENCE [LARGE SCALE GENOMIC DNA]</scope>
    <source>
        <strain evidence="1">CM1030</strain>
        <tissue evidence="1">Blood</tissue>
    </source>
</reference>
<protein>
    <recommendedName>
        <fullName evidence="3">Reverse transcriptase</fullName>
    </recommendedName>
</protein>
<comment type="caution">
    <text evidence="1">The sequence shown here is derived from an EMBL/GenBank/DDBJ whole genome shotgun (WGS) entry which is preliminary data.</text>
</comment>
<dbReference type="InterPro" id="IPR052055">
    <property type="entry name" value="Hepadnavirus_pol/RT"/>
</dbReference>
<dbReference type="Proteomes" id="UP001529510">
    <property type="component" value="Unassembled WGS sequence"/>
</dbReference>
<dbReference type="SUPFAM" id="SSF56672">
    <property type="entry name" value="DNA/RNA polymerases"/>
    <property type="match status" value="1"/>
</dbReference>
<accession>A0ABD0RKS2</accession>
<gene>
    <name evidence="1" type="ORF">M9458_007680</name>
</gene>
<feature type="non-terminal residue" evidence="1">
    <location>
        <position position="1"/>
    </location>
</feature>
<dbReference type="PANTHER" id="PTHR33050:SF7">
    <property type="entry name" value="RIBONUCLEASE H"/>
    <property type="match status" value="1"/>
</dbReference>
<feature type="non-terminal residue" evidence="1">
    <location>
        <position position="210"/>
    </location>
</feature>
<evidence type="ECO:0008006" key="3">
    <source>
        <dbReference type="Google" id="ProtNLM"/>
    </source>
</evidence>